<dbReference type="RefSeq" id="WP_074555252.1">
    <property type="nucleotide sequence ID" value="NZ_CP119563.1"/>
</dbReference>
<dbReference type="SUPFAM" id="SSF141868">
    <property type="entry name" value="EAL domain-like"/>
    <property type="match status" value="1"/>
</dbReference>
<name>A0A1G7NLZ8_RHOCA</name>
<dbReference type="Pfam" id="PF00563">
    <property type="entry name" value="EAL"/>
    <property type="match status" value="1"/>
</dbReference>
<dbReference type="PANTHER" id="PTHR44757:SF2">
    <property type="entry name" value="BIOFILM ARCHITECTURE MAINTENANCE PROTEIN MBAA"/>
    <property type="match status" value="1"/>
</dbReference>
<evidence type="ECO:0000259" key="2">
    <source>
        <dbReference type="PROSITE" id="PS50883"/>
    </source>
</evidence>
<dbReference type="InterPro" id="IPR029787">
    <property type="entry name" value="Nucleotide_cyclase"/>
</dbReference>
<dbReference type="InterPro" id="IPR035919">
    <property type="entry name" value="EAL_sf"/>
</dbReference>
<evidence type="ECO:0000259" key="3">
    <source>
        <dbReference type="PROSITE" id="PS50887"/>
    </source>
</evidence>
<dbReference type="Pfam" id="PF00990">
    <property type="entry name" value="GGDEF"/>
    <property type="match status" value="1"/>
</dbReference>
<evidence type="ECO:0000313" key="4">
    <source>
        <dbReference type="EMBL" id="SDF75006.1"/>
    </source>
</evidence>
<dbReference type="SMART" id="SM00086">
    <property type="entry name" value="PAC"/>
    <property type="match status" value="4"/>
</dbReference>
<dbReference type="Pfam" id="PF08447">
    <property type="entry name" value="PAS_3"/>
    <property type="match status" value="3"/>
</dbReference>
<evidence type="ECO:0000256" key="1">
    <source>
        <dbReference type="SAM" id="Coils"/>
    </source>
</evidence>
<keyword evidence="1" id="KW-0175">Coiled coil</keyword>
<dbReference type="PROSITE" id="PS50887">
    <property type="entry name" value="GGDEF"/>
    <property type="match status" value="1"/>
</dbReference>
<dbReference type="EMBL" id="FNAY01000016">
    <property type="protein sequence ID" value="SDF75006.1"/>
    <property type="molecule type" value="Genomic_DNA"/>
</dbReference>
<dbReference type="Gene3D" id="3.20.20.450">
    <property type="entry name" value="EAL domain"/>
    <property type="match status" value="1"/>
</dbReference>
<dbReference type="SUPFAM" id="SSF55785">
    <property type="entry name" value="PYP-like sensor domain (PAS domain)"/>
    <property type="match status" value="5"/>
</dbReference>
<dbReference type="CDD" id="cd01948">
    <property type="entry name" value="EAL"/>
    <property type="match status" value="1"/>
</dbReference>
<proteinExistence type="predicted"/>
<dbReference type="InterPro" id="IPR001610">
    <property type="entry name" value="PAC"/>
</dbReference>
<protein>
    <submittedName>
        <fullName evidence="4">Diguanylate cyclase (GGDEF) domain-containing protein</fullName>
    </submittedName>
</protein>
<dbReference type="InterPro" id="IPR043128">
    <property type="entry name" value="Rev_trsase/Diguanyl_cyclase"/>
</dbReference>
<evidence type="ECO:0000313" key="5">
    <source>
        <dbReference type="Proteomes" id="UP000183812"/>
    </source>
</evidence>
<accession>A0A1G7NLZ8</accession>
<dbReference type="PROSITE" id="PS50883">
    <property type="entry name" value="EAL"/>
    <property type="match status" value="1"/>
</dbReference>
<dbReference type="InterPro" id="IPR001633">
    <property type="entry name" value="EAL_dom"/>
</dbReference>
<gene>
    <name evidence="4" type="ORF">SAMN04244550_02778</name>
</gene>
<dbReference type="Gene3D" id="3.30.450.20">
    <property type="entry name" value="PAS domain"/>
    <property type="match status" value="5"/>
</dbReference>
<feature type="domain" description="GGDEF" evidence="3">
    <location>
        <begin position="890"/>
        <end position="1023"/>
    </location>
</feature>
<dbReference type="Proteomes" id="UP000183812">
    <property type="component" value="Unassembled WGS sequence"/>
</dbReference>
<dbReference type="InterPro" id="IPR052155">
    <property type="entry name" value="Biofilm_reg_signaling"/>
</dbReference>
<dbReference type="InterPro" id="IPR000160">
    <property type="entry name" value="GGDEF_dom"/>
</dbReference>
<dbReference type="NCBIfam" id="TIGR00254">
    <property type="entry name" value="GGDEF"/>
    <property type="match status" value="1"/>
</dbReference>
<sequence>MSADLAQLRSLLDGFPGAALAVSDAARLLWSNAGAESCLGTAARLGARVETLCPGALGQRIAGIVTAADGTGLSQRFAIDPDAPVAGAGAGRPVEVTIWPVCAQGGDRVWLVQIAVPVAPPEGGDRPAPEMAQETRLAEALAEAQAARIAAQATADALTTALICGETGVWSICAELGEAWMPDECYRQLGYAPGDFIPDEIGWRSLFHPDDLEAAMARMQDLICDRTAVFTSDHRLRHKDGSYHWYRTVARKIDRSDRGLPFIVSGGFTRIDEAKAIERRLSDALADAQKSRAKAEERGELLRTSALCAGIGSFSVCPDLALGWTPDETYRLFGHAPGAFAATDAGWRSQIHPEDLASAVTEMEKLKSGASDLYVHEHRCRHADGSYHWYRAIARRVDRSDKGLPYLLAGVIICIDQSRENERRLAEAAERAQQARDRLDTLADNAPGALFEYRRNADGSIDMPYFSAKLPMMVGVAPEAIVANGVNVFTHMPQDMMPEIFGWIEESREQGTPFEHRLPVDHPERGLIWLTVSALPCNQPDGATLWFGNVFDITEQMYMTRQAERSAEAVRRAHDRMVTMAENAPGAIFEWQRDTGGHFSFAFFSAVLPDLLGLSGEALEADGAAVFTRILPEDIPAVQAAVMHSVETLTRFEILHRIRHPQRGLRWLHVSASPFPQDNGTIVWYGNAMDVTEQIEAKSREEQAAEAMHQAHERLASIASIAPVGLYEFRRDADGGTSFPYASPYLEDMLGVGYGVFSRVASTDYLFANVHPDDRPDFMTARGDKATNLELWNQRFRVQHPTRGEIWLANSATPKAQPDGSVVWTGALHDVTTDVAREAELRRAHLLAETMRAENERQALHDGLTGLPNRRSYDNVLARRIAGAAAGGPRDGVLIRVDLDHFKHVNDTLGHEAGDMVLQRVADVLRAELRGGDFAARIGGDEFSIILAPGQSGGHAREVVERMQARLSEPLLFEGRQCRFGASFGVAETEDLAAMGSEIQLFADAALYRAKEGGRNRMEFFTPELHQNILFDRKLAVEIQEGLDRGEFVPFFQSQVCARSGRLTGVETLLRWRHPERGLLAPDAFMHVAVQLRLVSEIDRVMMEKSATALTSWRAQGLRVPKISFNVSSGRMHDPDVVRAARAIAEGETKVTFELLESILVEEESEVFRFHLDALRDAGIEIEIDDFGSGHASIIGLMHIAPSALKIDQRIVAPVARDPRSKNLVRAIVEIAETLGIATVAEGVETRAQAEILRDLGCDVLQGFLFSTPLSAEDFAQICTQEIRRA</sequence>
<dbReference type="CDD" id="cd00130">
    <property type="entry name" value="PAS"/>
    <property type="match status" value="2"/>
</dbReference>
<feature type="coiled-coil region" evidence="1">
    <location>
        <begin position="415"/>
        <end position="445"/>
    </location>
</feature>
<organism evidence="4 5">
    <name type="scientific">Rhodobacter capsulatus</name>
    <name type="common">Rhodopseudomonas capsulata</name>
    <dbReference type="NCBI Taxonomy" id="1061"/>
    <lineage>
        <taxon>Bacteria</taxon>
        <taxon>Pseudomonadati</taxon>
        <taxon>Pseudomonadota</taxon>
        <taxon>Alphaproteobacteria</taxon>
        <taxon>Rhodobacterales</taxon>
        <taxon>Rhodobacter group</taxon>
        <taxon>Rhodobacter</taxon>
    </lineage>
</organism>
<reference evidence="4 5" key="1">
    <citation type="submission" date="2016-10" db="EMBL/GenBank/DDBJ databases">
        <authorList>
            <person name="de Groot N.N."/>
        </authorList>
    </citation>
    <scope>NUCLEOTIDE SEQUENCE [LARGE SCALE GENOMIC DNA]</scope>
    <source>
        <strain evidence="5">DSM 938 / 37b4</strain>
    </source>
</reference>
<dbReference type="InterPro" id="IPR013655">
    <property type="entry name" value="PAS_fold_3"/>
</dbReference>
<dbReference type="Gene3D" id="3.30.70.270">
    <property type="match status" value="1"/>
</dbReference>
<dbReference type="SMART" id="SM00052">
    <property type="entry name" value="EAL"/>
    <property type="match status" value="1"/>
</dbReference>
<dbReference type="SMART" id="SM00267">
    <property type="entry name" value="GGDEF"/>
    <property type="match status" value="1"/>
</dbReference>
<dbReference type="OrthoDB" id="9814202at2"/>
<dbReference type="PANTHER" id="PTHR44757">
    <property type="entry name" value="DIGUANYLATE CYCLASE DGCP"/>
    <property type="match status" value="1"/>
</dbReference>
<dbReference type="InterPro" id="IPR035965">
    <property type="entry name" value="PAS-like_dom_sf"/>
</dbReference>
<dbReference type="SUPFAM" id="SSF55073">
    <property type="entry name" value="Nucleotide cyclase"/>
    <property type="match status" value="1"/>
</dbReference>
<feature type="domain" description="EAL" evidence="2">
    <location>
        <begin position="1032"/>
        <end position="1283"/>
    </location>
</feature>
<dbReference type="InterPro" id="IPR000014">
    <property type="entry name" value="PAS"/>
</dbReference>
<dbReference type="CDD" id="cd01949">
    <property type="entry name" value="GGDEF"/>
    <property type="match status" value="1"/>
</dbReference>